<dbReference type="GO" id="GO:0006310">
    <property type="term" value="P:DNA recombination"/>
    <property type="evidence" value="ECO:0007669"/>
    <property type="project" value="InterPro"/>
</dbReference>
<evidence type="ECO:0000259" key="12">
    <source>
        <dbReference type="Pfam" id="PF02463"/>
    </source>
</evidence>
<dbReference type="Pfam" id="PF02463">
    <property type="entry name" value="SMC_N"/>
    <property type="match status" value="1"/>
</dbReference>
<proteinExistence type="inferred from homology"/>
<evidence type="ECO:0000256" key="9">
    <source>
        <dbReference type="PIRNR" id="PIRNR003128"/>
    </source>
</evidence>
<reference evidence="14" key="1">
    <citation type="submission" date="2020-05" db="EMBL/GenBank/DDBJ databases">
        <title>Novel species in genus Nocardioides.</title>
        <authorList>
            <person name="Zhang G."/>
        </authorList>
    </citation>
    <scope>NUCLEOTIDE SEQUENCE [LARGE SCALE GENOMIC DNA]</scope>
    <source>
        <strain evidence="14">zg-1050</strain>
    </source>
</reference>
<evidence type="ECO:0000256" key="10">
    <source>
        <dbReference type="SAM" id="Coils"/>
    </source>
</evidence>
<evidence type="ECO:0000313" key="13">
    <source>
        <dbReference type="EMBL" id="QKF07701.1"/>
    </source>
</evidence>
<dbReference type="PANTHER" id="PTHR11059:SF0">
    <property type="entry name" value="DNA REPAIR PROTEIN RECN"/>
    <property type="match status" value="1"/>
</dbReference>
<feature type="region of interest" description="Disordered" evidence="11">
    <location>
        <begin position="70"/>
        <end position="89"/>
    </location>
</feature>
<evidence type="ECO:0000256" key="7">
    <source>
        <dbReference type="ARBA" id="ARBA00023204"/>
    </source>
</evidence>
<dbReference type="PANTHER" id="PTHR11059">
    <property type="entry name" value="DNA REPAIR PROTEIN RECN"/>
    <property type="match status" value="1"/>
</dbReference>
<dbReference type="PIRSF" id="PIRSF003128">
    <property type="entry name" value="RecN"/>
    <property type="match status" value="1"/>
</dbReference>
<dbReference type="GO" id="GO:0043590">
    <property type="term" value="C:bacterial nucleoid"/>
    <property type="evidence" value="ECO:0007669"/>
    <property type="project" value="TreeGrafter"/>
</dbReference>
<dbReference type="SUPFAM" id="SSF52540">
    <property type="entry name" value="P-loop containing nucleoside triphosphate hydrolases"/>
    <property type="match status" value="1"/>
</dbReference>
<dbReference type="EMBL" id="CP053716">
    <property type="protein sequence ID" value="QKF07701.1"/>
    <property type="molecule type" value="Genomic_DNA"/>
</dbReference>
<dbReference type="InterPro" id="IPR004604">
    <property type="entry name" value="DNA_recomb/repair_RecN"/>
</dbReference>
<accession>A0A6M8J3G9</accession>
<dbReference type="KEGG" id="bwa:HLV38_05935"/>
<organism evidence="13 14">
    <name type="scientific">Berryella wangjianweii</name>
    <dbReference type="NCBI Taxonomy" id="2734634"/>
    <lineage>
        <taxon>Bacteria</taxon>
        <taxon>Bacillati</taxon>
        <taxon>Actinomycetota</taxon>
        <taxon>Coriobacteriia</taxon>
        <taxon>Eggerthellales</taxon>
        <taxon>Eggerthellaceae</taxon>
        <taxon>Berryella</taxon>
    </lineage>
</organism>
<dbReference type="Proteomes" id="UP000503297">
    <property type="component" value="Chromosome"/>
</dbReference>
<evidence type="ECO:0000256" key="8">
    <source>
        <dbReference type="ARBA" id="ARBA00033408"/>
    </source>
</evidence>
<evidence type="ECO:0000256" key="5">
    <source>
        <dbReference type="ARBA" id="ARBA00022763"/>
    </source>
</evidence>
<dbReference type="NCBIfam" id="TIGR00634">
    <property type="entry name" value="recN"/>
    <property type="match status" value="1"/>
</dbReference>
<dbReference type="AlphaFoldDB" id="A0A6M8J3G9"/>
<sequence>MIDEIRVSNLALIKSASLEPAAGLTVLTGETGAGKSALLSALKLLMGVRADKDMVREGSEGLTVEGRFVAPRRSQGEDPGAVAGGRSADERGVVDDRCDQADDSQPFFEEGEAVVSRRVGADGRSRVSVNGGMASVRQLTEHVAPLVDLCGQFEHQQLMKPATHGDLLDAWAGDEVRRLHAAYRERLAAARAAQAKLDRVREAGSASEARLDEARFALRRIDEVSPQPGEYDQLVAELARAEHAEALARAVIEAHGALSGDDGALDQLSQAAAALEGAARFDEGLGALASSLREAGFVLEDVASETRSYRDRVEFDPAQLEEWQERVARMQGLMREFGPRMEDVLERRAQAAEQIALVDDAEERERAARAELDRAEDALAEAAEQLDRARRAAAPAFEEAVRVTMRRLEMGGSELVCGIEALDRAGWSAYGPSAVEFLYRPAAGMQARPLARIASGGEMSRVMLSVKVALGGGDAVDTLVFDEVDAGVGGAVAVALADVLADLARTHQVIVVTHLAQVAVRGQRHYRVARCDGPAGAETQLQVLDADQRVVEVARMLSGDATEASLAHAREMLQAAKDAALS</sequence>
<dbReference type="GO" id="GO:0006281">
    <property type="term" value="P:DNA repair"/>
    <property type="evidence" value="ECO:0007669"/>
    <property type="project" value="UniProtKB-KW"/>
</dbReference>
<evidence type="ECO:0000256" key="3">
    <source>
        <dbReference type="ARBA" id="ARBA00021315"/>
    </source>
</evidence>
<evidence type="ECO:0000313" key="14">
    <source>
        <dbReference type="Proteomes" id="UP000503297"/>
    </source>
</evidence>
<name>A0A6M8J3G9_9ACTN</name>
<evidence type="ECO:0000256" key="2">
    <source>
        <dbReference type="ARBA" id="ARBA00009441"/>
    </source>
</evidence>
<dbReference type="GO" id="GO:0009432">
    <property type="term" value="P:SOS response"/>
    <property type="evidence" value="ECO:0007669"/>
    <property type="project" value="TreeGrafter"/>
</dbReference>
<gene>
    <name evidence="13" type="primary">recN</name>
    <name evidence="13" type="ORF">HLV38_05935</name>
</gene>
<dbReference type="GO" id="GO:0005524">
    <property type="term" value="F:ATP binding"/>
    <property type="evidence" value="ECO:0007669"/>
    <property type="project" value="UniProtKB-KW"/>
</dbReference>
<keyword evidence="5 9" id="KW-0227">DNA damage</keyword>
<keyword evidence="7 9" id="KW-0234">DNA repair</keyword>
<keyword evidence="6" id="KW-0067">ATP-binding</keyword>
<feature type="domain" description="RecF/RecN/SMC N-terminal" evidence="12">
    <location>
        <begin position="2"/>
        <end position="530"/>
    </location>
</feature>
<comment type="function">
    <text evidence="1 9">May be involved in recombinational repair of damaged DNA.</text>
</comment>
<evidence type="ECO:0000256" key="1">
    <source>
        <dbReference type="ARBA" id="ARBA00003618"/>
    </source>
</evidence>
<comment type="similarity">
    <text evidence="2 9">Belongs to the RecN family.</text>
</comment>
<dbReference type="InterPro" id="IPR003395">
    <property type="entry name" value="RecF/RecN/SMC_N"/>
</dbReference>
<dbReference type="Gene3D" id="3.40.50.300">
    <property type="entry name" value="P-loop containing nucleotide triphosphate hydrolases"/>
    <property type="match status" value="2"/>
</dbReference>
<protein>
    <recommendedName>
        <fullName evidence="3 9">DNA repair protein RecN</fullName>
    </recommendedName>
    <alternativeName>
        <fullName evidence="8 9">Recombination protein N</fullName>
    </alternativeName>
</protein>
<dbReference type="InterPro" id="IPR027417">
    <property type="entry name" value="P-loop_NTPase"/>
</dbReference>
<keyword evidence="4" id="KW-0547">Nucleotide-binding</keyword>
<evidence type="ECO:0000256" key="6">
    <source>
        <dbReference type="ARBA" id="ARBA00022840"/>
    </source>
</evidence>
<keyword evidence="10" id="KW-0175">Coiled coil</keyword>
<keyword evidence="14" id="KW-1185">Reference proteome</keyword>
<evidence type="ECO:0000256" key="4">
    <source>
        <dbReference type="ARBA" id="ARBA00022741"/>
    </source>
</evidence>
<dbReference type="RefSeq" id="WP_173165060.1">
    <property type="nucleotide sequence ID" value="NZ_CP053716.1"/>
</dbReference>
<evidence type="ECO:0000256" key="11">
    <source>
        <dbReference type="SAM" id="MobiDB-lite"/>
    </source>
</evidence>
<feature type="coiled-coil region" evidence="10">
    <location>
        <begin position="351"/>
        <end position="392"/>
    </location>
</feature>